<dbReference type="Gene3D" id="3.10.450.360">
    <property type="match status" value="1"/>
</dbReference>
<organism evidence="2 3">
    <name type="scientific">Niabella yanshanensis</name>
    <dbReference type="NCBI Taxonomy" id="577386"/>
    <lineage>
        <taxon>Bacteria</taxon>
        <taxon>Pseudomonadati</taxon>
        <taxon>Bacteroidota</taxon>
        <taxon>Chitinophagia</taxon>
        <taxon>Chitinophagales</taxon>
        <taxon>Chitinophagaceae</taxon>
        <taxon>Niabella</taxon>
    </lineage>
</organism>
<dbReference type="EMBL" id="CP139960">
    <property type="protein sequence ID" value="WQD38931.1"/>
    <property type="molecule type" value="Genomic_DNA"/>
</dbReference>
<name>A0ABZ0W6V8_9BACT</name>
<proteinExistence type="predicted"/>
<reference evidence="2 3" key="1">
    <citation type="submission" date="2023-12" db="EMBL/GenBank/DDBJ databases">
        <title>Genome sequencing and assembly of bacterial species from a model synthetic community.</title>
        <authorList>
            <person name="Hogle S.L."/>
        </authorList>
    </citation>
    <scope>NUCLEOTIDE SEQUENCE [LARGE SCALE GENOMIC DNA]</scope>
    <source>
        <strain evidence="2 3">HAMBI_3031</strain>
    </source>
</reference>
<accession>A0ABZ0W6V8</accession>
<dbReference type="SUPFAM" id="SSF160574">
    <property type="entry name" value="BT0923-like"/>
    <property type="match status" value="1"/>
</dbReference>
<protein>
    <recommendedName>
        <fullName evidence="4">Beta-lactamase-inhibitor-like PepSY-like domain-containing protein</fullName>
    </recommendedName>
</protein>
<evidence type="ECO:0000313" key="3">
    <source>
        <dbReference type="Proteomes" id="UP001325680"/>
    </source>
</evidence>
<keyword evidence="1" id="KW-0732">Signal</keyword>
<feature type="signal peptide" evidence="1">
    <location>
        <begin position="1"/>
        <end position="20"/>
    </location>
</feature>
<evidence type="ECO:0000256" key="1">
    <source>
        <dbReference type="SAM" id="SignalP"/>
    </source>
</evidence>
<gene>
    <name evidence="2" type="ORF">U0035_02075</name>
</gene>
<evidence type="ECO:0008006" key="4">
    <source>
        <dbReference type="Google" id="ProtNLM"/>
    </source>
</evidence>
<evidence type="ECO:0000313" key="2">
    <source>
        <dbReference type="EMBL" id="WQD38931.1"/>
    </source>
</evidence>
<feature type="chain" id="PRO_5046056112" description="Beta-lactamase-inhibitor-like PepSY-like domain-containing protein" evidence="1">
    <location>
        <begin position="21"/>
        <end position="150"/>
    </location>
</feature>
<dbReference type="RefSeq" id="WP_114792522.1">
    <property type="nucleotide sequence ID" value="NZ_CP139960.1"/>
</dbReference>
<keyword evidence="3" id="KW-1185">Reference proteome</keyword>
<dbReference type="Proteomes" id="UP001325680">
    <property type="component" value="Chromosome"/>
</dbReference>
<sequence>MKNLILSAAVLLTVSFNAAASTPEPAVNEKAQQTFVATFKNVNNITWSNAGNNYEAFFENDGTKTRVTIDAKGRLLQTIRYYKEEQLPSNVLYNVKRDYKNNEIHGVTEVSNKNGVHYRIVLKDSIHYTHINANDAGDTELVTKYTRGDR</sequence>